<organism evidence="1 2">
    <name type="scientific">Oscillibacter hominis</name>
    <dbReference type="NCBI Taxonomy" id="2763056"/>
    <lineage>
        <taxon>Bacteria</taxon>
        <taxon>Bacillati</taxon>
        <taxon>Bacillota</taxon>
        <taxon>Clostridia</taxon>
        <taxon>Eubacteriales</taxon>
        <taxon>Oscillospiraceae</taxon>
        <taxon>Oscillibacter</taxon>
    </lineage>
</organism>
<dbReference type="Proteomes" id="UP000515960">
    <property type="component" value="Chromosome"/>
</dbReference>
<evidence type="ECO:0000313" key="1">
    <source>
        <dbReference type="EMBL" id="QNL43844.1"/>
    </source>
</evidence>
<protein>
    <submittedName>
        <fullName evidence="1">Uncharacterized protein</fullName>
    </submittedName>
</protein>
<dbReference type="AlphaFoldDB" id="A0A7G9B2R3"/>
<evidence type="ECO:0000313" key="2">
    <source>
        <dbReference type="Proteomes" id="UP000515960"/>
    </source>
</evidence>
<dbReference type="RefSeq" id="WP_187332435.1">
    <property type="nucleotide sequence ID" value="NZ_CP060490.1"/>
</dbReference>
<dbReference type="KEGG" id="ohi:H8790_10260"/>
<name>A0A7G9B2R3_9FIRM</name>
<reference evidence="1 2" key="1">
    <citation type="submission" date="2020-08" db="EMBL/GenBank/DDBJ databases">
        <authorList>
            <person name="Liu C."/>
            <person name="Sun Q."/>
        </authorList>
    </citation>
    <scope>NUCLEOTIDE SEQUENCE [LARGE SCALE GENOMIC DNA]</scope>
    <source>
        <strain evidence="1 2">NSJ-62</strain>
    </source>
</reference>
<accession>A0A7G9B2R3</accession>
<keyword evidence="2" id="KW-1185">Reference proteome</keyword>
<proteinExistence type="predicted"/>
<sequence>MNLKPYAWNIFEIAKENNEDLGAARRMLVNNISQGRAVNGGADLDYAALKKEWEAMDGEAQKAALEELCDYLTDFSTDAPYHRLCRAFEQGDRNAFDKVLEGK</sequence>
<dbReference type="EMBL" id="CP060490">
    <property type="protein sequence ID" value="QNL43844.1"/>
    <property type="molecule type" value="Genomic_DNA"/>
</dbReference>
<gene>
    <name evidence="1" type="ORF">H8790_10260</name>
</gene>